<feature type="transmembrane region" description="Helical" evidence="6">
    <location>
        <begin position="123"/>
        <end position="143"/>
    </location>
</feature>
<keyword evidence="4 6" id="KW-1133">Transmembrane helix</keyword>
<dbReference type="Proteomes" id="UP000295008">
    <property type="component" value="Unassembled WGS sequence"/>
</dbReference>
<feature type="transmembrane region" description="Helical" evidence="6">
    <location>
        <begin position="258"/>
        <end position="277"/>
    </location>
</feature>
<keyword evidence="3 6" id="KW-0812">Transmembrane</keyword>
<feature type="transmembrane region" description="Helical" evidence="6">
    <location>
        <begin position="92"/>
        <end position="111"/>
    </location>
</feature>
<evidence type="ECO:0000313" key="7">
    <source>
        <dbReference type="EMBL" id="TCL70752.1"/>
    </source>
</evidence>
<dbReference type="PANTHER" id="PTHR30250:SF11">
    <property type="entry name" value="O-ANTIGEN TRANSPORTER-RELATED"/>
    <property type="match status" value="1"/>
</dbReference>
<dbReference type="OrthoDB" id="9180265at2"/>
<name>A0A4R1RXQ1_HYDET</name>
<gene>
    <name evidence="7" type="ORF">EDC14_100969</name>
</gene>
<evidence type="ECO:0000256" key="5">
    <source>
        <dbReference type="ARBA" id="ARBA00023136"/>
    </source>
</evidence>
<comment type="caution">
    <text evidence="7">The sequence shown here is derived from an EMBL/GenBank/DDBJ whole genome shotgun (WGS) entry which is preliminary data.</text>
</comment>
<feature type="transmembrane region" description="Helical" evidence="6">
    <location>
        <begin position="419"/>
        <end position="438"/>
    </location>
</feature>
<accession>A0A4R1RXQ1</accession>
<dbReference type="RefSeq" id="WP_132014030.1">
    <property type="nucleotide sequence ID" value="NZ_SLUN01000009.1"/>
</dbReference>
<sequence length="475" mass="54024">MEKNSKEIDDLSKNAFKAGLWYTISSIAVKAISIVTTPIYTRMMSASDYGIASTFISWYSLLLVFSSLNLTYSAPRAKQDFPGKFEDYLGSIQLMAAVLNILAAILMIIFIKPVALGLGIEPLLVYILIVYLFFSTAVTLAQCRYRYTYKIKENVAITIYITVSTALMSLIFLYFFKNKYLGKILGTALPTVLLGIFLWTITYKKRQLSINLEYWKYGLLLSVPLIIHTVSLNILSQSDRIFISKYCGNDATGFYSLAYQYAILINIVMNAISEAWAPWFYDKFALGEYSEIKKNIKTLIILGCFLGVCCIAFAPEAIAILGGKTYKSAIWVVPPVTIGIVCQYIYNHYVNIEIQLKKTKIISMGSLFAALTNIFLNILFIPKFGFIAAAYTTSFSYLILMLIHYFAVIYILKTKIYSNSFMFVSLFICGIIGIVFMLLYNTYILRYSILFMVLVIYFAMNREFIGKLIKNKRLF</sequence>
<feature type="transmembrane region" description="Helical" evidence="6">
    <location>
        <begin position="328"/>
        <end position="346"/>
    </location>
</feature>
<dbReference type="InterPro" id="IPR050833">
    <property type="entry name" value="Poly_Biosynth_Transport"/>
</dbReference>
<dbReference type="AlphaFoldDB" id="A0A4R1RXQ1"/>
<evidence type="ECO:0000256" key="2">
    <source>
        <dbReference type="ARBA" id="ARBA00022475"/>
    </source>
</evidence>
<dbReference type="EMBL" id="SLUN01000009">
    <property type="protein sequence ID" value="TCL70752.1"/>
    <property type="molecule type" value="Genomic_DNA"/>
</dbReference>
<feature type="transmembrane region" description="Helical" evidence="6">
    <location>
        <begin position="444"/>
        <end position="460"/>
    </location>
</feature>
<feature type="transmembrane region" description="Helical" evidence="6">
    <location>
        <begin position="182"/>
        <end position="202"/>
    </location>
</feature>
<feature type="transmembrane region" description="Helical" evidence="6">
    <location>
        <begin position="298"/>
        <end position="322"/>
    </location>
</feature>
<comment type="subcellular location">
    <subcellularLocation>
        <location evidence="1">Cell membrane</location>
        <topology evidence="1">Multi-pass membrane protein</topology>
    </subcellularLocation>
</comment>
<feature type="transmembrane region" description="Helical" evidence="6">
    <location>
        <begin position="52"/>
        <end position="72"/>
    </location>
</feature>
<dbReference type="GO" id="GO:0005886">
    <property type="term" value="C:plasma membrane"/>
    <property type="evidence" value="ECO:0007669"/>
    <property type="project" value="UniProtKB-SubCell"/>
</dbReference>
<dbReference type="InterPro" id="IPR002797">
    <property type="entry name" value="Polysacc_synth"/>
</dbReference>
<dbReference type="Pfam" id="PF01943">
    <property type="entry name" value="Polysacc_synt"/>
    <property type="match status" value="1"/>
</dbReference>
<evidence type="ECO:0000256" key="6">
    <source>
        <dbReference type="SAM" id="Phobius"/>
    </source>
</evidence>
<dbReference type="PANTHER" id="PTHR30250">
    <property type="entry name" value="PST FAMILY PREDICTED COLANIC ACID TRANSPORTER"/>
    <property type="match status" value="1"/>
</dbReference>
<keyword evidence="2" id="KW-1003">Cell membrane</keyword>
<feature type="transmembrane region" description="Helical" evidence="6">
    <location>
        <begin position="20"/>
        <end position="40"/>
    </location>
</feature>
<evidence type="ECO:0000256" key="3">
    <source>
        <dbReference type="ARBA" id="ARBA00022692"/>
    </source>
</evidence>
<feature type="transmembrane region" description="Helical" evidence="6">
    <location>
        <begin position="367"/>
        <end position="389"/>
    </location>
</feature>
<feature type="transmembrane region" description="Helical" evidence="6">
    <location>
        <begin position="214"/>
        <end position="235"/>
    </location>
</feature>
<reference evidence="7 8" key="1">
    <citation type="submission" date="2019-03" db="EMBL/GenBank/DDBJ databases">
        <title>Genomic Encyclopedia of Type Strains, Phase IV (KMG-IV): sequencing the most valuable type-strain genomes for metagenomic binning, comparative biology and taxonomic classification.</title>
        <authorList>
            <person name="Goeker M."/>
        </authorList>
    </citation>
    <scope>NUCLEOTIDE SEQUENCE [LARGE SCALE GENOMIC DNA]</scope>
    <source>
        <strain evidence="7 8">LX-B</strain>
    </source>
</reference>
<feature type="transmembrane region" description="Helical" evidence="6">
    <location>
        <begin position="155"/>
        <end position="176"/>
    </location>
</feature>
<evidence type="ECO:0000313" key="8">
    <source>
        <dbReference type="Proteomes" id="UP000295008"/>
    </source>
</evidence>
<evidence type="ECO:0000256" key="4">
    <source>
        <dbReference type="ARBA" id="ARBA00022989"/>
    </source>
</evidence>
<keyword evidence="5 6" id="KW-0472">Membrane</keyword>
<evidence type="ECO:0000256" key="1">
    <source>
        <dbReference type="ARBA" id="ARBA00004651"/>
    </source>
</evidence>
<feature type="transmembrane region" description="Helical" evidence="6">
    <location>
        <begin position="395"/>
        <end position="412"/>
    </location>
</feature>
<proteinExistence type="predicted"/>
<organism evidence="7 8">
    <name type="scientific">Hydrogenispora ethanolica</name>
    <dbReference type="NCBI Taxonomy" id="1082276"/>
    <lineage>
        <taxon>Bacteria</taxon>
        <taxon>Bacillati</taxon>
        <taxon>Bacillota</taxon>
        <taxon>Hydrogenispora</taxon>
    </lineage>
</organism>
<keyword evidence="8" id="KW-1185">Reference proteome</keyword>
<protein>
    <submittedName>
        <fullName evidence="7">O-antigen/teichoic acid export membrane protein</fullName>
    </submittedName>
</protein>